<keyword evidence="4" id="KW-1185">Reference proteome</keyword>
<evidence type="ECO:0000256" key="1">
    <source>
        <dbReference type="SAM" id="MobiDB-lite"/>
    </source>
</evidence>
<protein>
    <submittedName>
        <fullName evidence="3">ABC transporter permease</fullName>
    </submittedName>
</protein>
<name>A0A9J7BJU7_9BACT</name>
<dbReference type="EMBL" id="CP093313">
    <property type="protein sequence ID" value="UWZ82819.1"/>
    <property type="molecule type" value="Genomic_DNA"/>
</dbReference>
<gene>
    <name evidence="3" type="ORF">MOP44_19895</name>
</gene>
<feature type="region of interest" description="Disordered" evidence="1">
    <location>
        <begin position="128"/>
        <end position="149"/>
    </location>
</feature>
<keyword evidence="2" id="KW-1133">Transmembrane helix</keyword>
<evidence type="ECO:0000313" key="4">
    <source>
        <dbReference type="Proteomes" id="UP001059380"/>
    </source>
</evidence>
<organism evidence="3 4">
    <name type="scientific">Occallatibacter riparius</name>
    <dbReference type="NCBI Taxonomy" id="1002689"/>
    <lineage>
        <taxon>Bacteria</taxon>
        <taxon>Pseudomonadati</taxon>
        <taxon>Acidobacteriota</taxon>
        <taxon>Terriglobia</taxon>
        <taxon>Terriglobales</taxon>
        <taxon>Acidobacteriaceae</taxon>
        <taxon>Occallatibacter</taxon>
    </lineage>
</organism>
<keyword evidence="2" id="KW-0472">Membrane</keyword>
<proteinExistence type="predicted"/>
<feature type="transmembrane region" description="Helical" evidence="2">
    <location>
        <begin position="20"/>
        <end position="46"/>
    </location>
</feature>
<reference evidence="3" key="1">
    <citation type="submission" date="2021-04" db="EMBL/GenBank/DDBJ databases">
        <title>Phylogenetic analysis of Acidobacteriaceae.</title>
        <authorList>
            <person name="Qiu L."/>
            <person name="Zhang Q."/>
        </authorList>
    </citation>
    <scope>NUCLEOTIDE SEQUENCE</scope>
    <source>
        <strain evidence="3">DSM 25168</strain>
    </source>
</reference>
<evidence type="ECO:0000256" key="2">
    <source>
        <dbReference type="SAM" id="Phobius"/>
    </source>
</evidence>
<evidence type="ECO:0000313" key="3">
    <source>
        <dbReference type="EMBL" id="UWZ82819.1"/>
    </source>
</evidence>
<dbReference type="Proteomes" id="UP001059380">
    <property type="component" value="Chromosome"/>
</dbReference>
<accession>A0A9J7BJU7</accession>
<keyword evidence="2" id="KW-0812">Transmembrane</keyword>
<dbReference type="AlphaFoldDB" id="A0A9J7BJU7"/>
<dbReference type="KEGG" id="orp:MOP44_19895"/>
<sequence>MSPRTLVLAVRVLARNPLFTAVAVLTISLGVGTSTAIFSVANAVLLRLLPYREPGKLVIAGMELRQNLPFSNADFIRSARGHQVSFLRHGRRLYWPADRSERGQHAGAASLCHRHLTGARVMYGRDFNAEDGVPQPQAPPGGSAPAAPPKLPPVAILSYKYFMRRFGGNQAVIGQTMQFSGGPGPVIAGALAPGFHLYFPPDADEEAAPEIWMANRLGYDAADRISFSIRPIGRLRDGIPFKRAQEAADIVAADGRKQFPIDQTAGYYINLEPLQAHLVAA</sequence>
<dbReference type="RefSeq" id="WP_260792064.1">
    <property type="nucleotide sequence ID" value="NZ_CP093313.1"/>
</dbReference>